<name>A0A7H0GWB5_9BACT</name>
<evidence type="ECO:0008006" key="3">
    <source>
        <dbReference type="Google" id="ProtNLM"/>
    </source>
</evidence>
<gene>
    <name evidence="1" type="ORF">H9L05_02100</name>
</gene>
<dbReference type="RefSeq" id="WP_187732834.1">
    <property type="nucleotide sequence ID" value="NZ_BMFN01000002.1"/>
</dbReference>
<dbReference type="KEGG" id="hqi:H9L05_02100"/>
<keyword evidence="2" id="KW-1185">Reference proteome</keyword>
<organism evidence="1 2">
    <name type="scientific">Hymenobacter qilianensis</name>
    <dbReference type="NCBI Taxonomy" id="1385715"/>
    <lineage>
        <taxon>Bacteria</taxon>
        <taxon>Pseudomonadati</taxon>
        <taxon>Bacteroidota</taxon>
        <taxon>Cytophagia</taxon>
        <taxon>Cytophagales</taxon>
        <taxon>Hymenobacteraceae</taxon>
        <taxon>Hymenobacter</taxon>
    </lineage>
</organism>
<reference evidence="1 2" key="1">
    <citation type="submission" date="2020-08" db="EMBL/GenBank/DDBJ databases">
        <title>Genome sequence of Hymenobacter qilianensis JCM 19763T.</title>
        <authorList>
            <person name="Hyun D.-W."/>
            <person name="Bae J.-W."/>
        </authorList>
    </citation>
    <scope>NUCLEOTIDE SEQUENCE [LARGE SCALE GENOMIC DNA]</scope>
    <source>
        <strain evidence="1 2">JCM 19763</strain>
    </source>
</reference>
<dbReference type="EMBL" id="CP060784">
    <property type="protein sequence ID" value="QNP52581.1"/>
    <property type="molecule type" value="Genomic_DNA"/>
</dbReference>
<sequence>MAWEIINDPPIIDHKLIADSIKIGKKVIIQFSNPRYNKALLKDLDSLCAVSDANLAIRFYGHYQSGFDCKALKYIPQVKSLSIDCLQKAINIPELSNLSNLESLAIDIFELQEDDIIGSNNFKTIKELRIGDTKTRKLDLIHLKEYTKLEKLSVTGQTRNIDVIGDLCILDSLRLNSISKVRVDFINRLNRLKLLTFLLGGRNNIDEIERNHIEHLEIIRVRGFNSFNNLDNFEKLKFLQIEDQIQLKNLYFSKQLKDLQNLRILNCKNLSSITGLENTGKLNSLIIYKTMIEFNAFIVNALPKSLQHLGFYTDKETVNKEIKKRLESLGYNKAAFLPQTGASL</sequence>
<dbReference type="Gene3D" id="3.80.10.10">
    <property type="entry name" value="Ribonuclease Inhibitor"/>
    <property type="match status" value="1"/>
</dbReference>
<dbReference type="SUPFAM" id="SSF52058">
    <property type="entry name" value="L domain-like"/>
    <property type="match status" value="1"/>
</dbReference>
<dbReference type="InterPro" id="IPR032675">
    <property type="entry name" value="LRR_dom_sf"/>
</dbReference>
<dbReference type="Proteomes" id="UP000516093">
    <property type="component" value="Chromosome"/>
</dbReference>
<evidence type="ECO:0000313" key="2">
    <source>
        <dbReference type="Proteomes" id="UP000516093"/>
    </source>
</evidence>
<evidence type="ECO:0000313" key="1">
    <source>
        <dbReference type="EMBL" id="QNP52581.1"/>
    </source>
</evidence>
<accession>A0A7H0GWB5</accession>
<protein>
    <recommendedName>
        <fullName evidence="3">Leucine-rich repeat domain-containing protein</fullName>
    </recommendedName>
</protein>
<dbReference type="AlphaFoldDB" id="A0A7H0GWB5"/>
<proteinExistence type="predicted"/>